<reference evidence="3" key="1">
    <citation type="submission" date="2020-11" db="EMBL/GenBank/DDBJ databases">
        <authorList>
            <consortium name="DOE Joint Genome Institute"/>
            <person name="Ahrendt S."/>
            <person name="Riley R."/>
            <person name="Andreopoulos W."/>
            <person name="Labutti K."/>
            <person name="Pangilinan J."/>
            <person name="Ruiz-Duenas F.J."/>
            <person name="Barrasa J.M."/>
            <person name="Sanchez-Garcia M."/>
            <person name="Camarero S."/>
            <person name="Miyauchi S."/>
            <person name="Serrano A."/>
            <person name="Linde D."/>
            <person name="Babiker R."/>
            <person name="Drula E."/>
            <person name="Ayuso-Fernandez I."/>
            <person name="Pacheco R."/>
            <person name="Padilla G."/>
            <person name="Ferreira P."/>
            <person name="Barriuso J."/>
            <person name="Kellner H."/>
            <person name="Castanera R."/>
            <person name="Alfaro M."/>
            <person name="Ramirez L."/>
            <person name="Pisabarro A.G."/>
            <person name="Kuo A."/>
            <person name="Tritt A."/>
            <person name="Lipzen A."/>
            <person name="He G."/>
            <person name="Yan M."/>
            <person name="Ng V."/>
            <person name="Cullen D."/>
            <person name="Martin F."/>
            <person name="Rosso M.-N."/>
            <person name="Henrissat B."/>
            <person name="Hibbett D."/>
            <person name="Martinez A.T."/>
            <person name="Grigoriev I.V."/>
        </authorList>
    </citation>
    <scope>NUCLEOTIDE SEQUENCE</scope>
    <source>
        <strain evidence="3">ATCC 90797</strain>
    </source>
</reference>
<organism evidence="3 4">
    <name type="scientific">Pleurotus eryngii</name>
    <name type="common">Boletus of the steppes</name>
    <dbReference type="NCBI Taxonomy" id="5323"/>
    <lineage>
        <taxon>Eukaryota</taxon>
        <taxon>Fungi</taxon>
        <taxon>Dikarya</taxon>
        <taxon>Basidiomycota</taxon>
        <taxon>Agaricomycotina</taxon>
        <taxon>Agaricomycetes</taxon>
        <taxon>Agaricomycetidae</taxon>
        <taxon>Agaricales</taxon>
        <taxon>Pleurotineae</taxon>
        <taxon>Pleurotaceae</taxon>
        <taxon>Pleurotus</taxon>
    </lineage>
</organism>
<dbReference type="OrthoDB" id="5340910at2759"/>
<keyword evidence="2" id="KW-0812">Transmembrane</keyword>
<protein>
    <submittedName>
        <fullName evidence="3">Uncharacterized protein</fullName>
    </submittedName>
</protein>
<accession>A0A9P6A5R4</accession>
<sequence length="322" mass="35523">MPAFVTISIRKRSYENTSFTPLSIVGLILAGLVLLTVVVAVAVRFVRKRNIAKRESRIGAAFLDVKGLIVEETMTKTYSEKEMCVFFCLVATMSLNRVFSPPFSRSYLTQSIVLPSRAYTRASPTSPQPYPSDLHVRLPTAHHCGPFGFALDARGTRRGSRSSFFSTNSVGSEFRFSMTSLFSTGDTNSNSNSASTMPPIPTDTRKVHQPFNDPVLPDELQIPHPGERLTIFHSYDDGWCAVGRKQFPGITGTRKSAFGGRDAKGGDMYPELEVGVVPAWCFMKPVQGVRVLRPVRGSSLAMDDAKQHDGDRDGVMSWSHFS</sequence>
<evidence type="ECO:0000313" key="3">
    <source>
        <dbReference type="EMBL" id="KAF9500104.1"/>
    </source>
</evidence>
<proteinExistence type="predicted"/>
<dbReference type="Proteomes" id="UP000807025">
    <property type="component" value="Unassembled WGS sequence"/>
</dbReference>
<dbReference type="EMBL" id="MU154529">
    <property type="protein sequence ID" value="KAF9500104.1"/>
    <property type="molecule type" value="Genomic_DNA"/>
</dbReference>
<keyword evidence="2" id="KW-0472">Membrane</keyword>
<gene>
    <name evidence="3" type="ORF">BDN71DRAFT_1441200</name>
</gene>
<comment type="caution">
    <text evidence="3">The sequence shown here is derived from an EMBL/GenBank/DDBJ whole genome shotgun (WGS) entry which is preliminary data.</text>
</comment>
<name>A0A9P6A5R4_PLEER</name>
<feature type="transmembrane region" description="Helical" evidence="2">
    <location>
        <begin position="22"/>
        <end position="46"/>
    </location>
</feature>
<evidence type="ECO:0000256" key="1">
    <source>
        <dbReference type="SAM" id="MobiDB-lite"/>
    </source>
</evidence>
<evidence type="ECO:0000313" key="4">
    <source>
        <dbReference type="Proteomes" id="UP000807025"/>
    </source>
</evidence>
<keyword evidence="4" id="KW-1185">Reference proteome</keyword>
<keyword evidence="2" id="KW-1133">Transmembrane helix</keyword>
<feature type="compositionally biased region" description="Basic and acidic residues" evidence="1">
    <location>
        <begin position="303"/>
        <end position="314"/>
    </location>
</feature>
<evidence type="ECO:0000256" key="2">
    <source>
        <dbReference type="SAM" id="Phobius"/>
    </source>
</evidence>
<feature type="region of interest" description="Disordered" evidence="1">
    <location>
        <begin position="300"/>
        <end position="322"/>
    </location>
</feature>
<dbReference type="AlphaFoldDB" id="A0A9P6A5R4"/>